<keyword evidence="3" id="KW-1185">Reference proteome</keyword>
<sequence length="319" mass="34601">MPAPSRTPSLRQSTRSPLASIGYGEMSFTAVPYSETSESKPPILMIPPRNPLRNSKPSSSNPSPTSHVTPPSAADTPSNDSVAPDEERWDDMFRFSGYWDELEEFREPSSYKGLISNLPARQDSLEDARPSLSPEPLKLKQTRTKTKEQGMNQASESAISVSARKKRNFWSQIRKGRKSVSTLSTEAESVPPLSPVEPEKNRKRSIADTESSGCSMHTPTSADCPHDMDGPLSPVGENRDLSSIVGAKATPDESGMKNLADAGLRGGQPAFPGKDVNASLASRMDVYDSLCGKELPHTLSVVIPDGKLFEDDMLAILSL</sequence>
<evidence type="ECO:0000256" key="1">
    <source>
        <dbReference type="SAM" id="MobiDB-lite"/>
    </source>
</evidence>
<organism evidence="2 3">
    <name type="scientific">Conoideocrella luteorostrata</name>
    <dbReference type="NCBI Taxonomy" id="1105319"/>
    <lineage>
        <taxon>Eukaryota</taxon>
        <taxon>Fungi</taxon>
        <taxon>Dikarya</taxon>
        <taxon>Ascomycota</taxon>
        <taxon>Pezizomycotina</taxon>
        <taxon>Sordariomycetes</taxon>
        <taxon>Hypocreomycetidae</taxon>
        <taxon>Hypocreales</taxon>
        <taxon>Clavicipitaceae</taxon>
        <taxon>Conoideocrella</taxon>
    </lineage>
</organism>
<evidence type="ECO:0000313" key="2">
    <source>
        <dbReference type="EMBL" id="KAK2616743.1"/>
    </source>
</evidence>
<proteinExistence type="predicted"/>
<dbReference type="AlphaFoldDB" id="A0AAJ0CZC6"/>
<feature type="region of interest" description="Disordered" evidence="1">
    <location>
        <begin position="1"/>
        <end position="88"/>
    </location>
</feature>
<feature type="compositionally biased region" description="Basic residues" evidence="1">
    <location>
        <begin position="163"/>
        <end position="178"/>
    </location>
</feature>
<gene>
    <name evidence="2" type="ORF">QQS21_000355</name>
</gene>
<feature type="region of interest" description="Disordered" evidence="1">
    <location>
        <begin position="121"/>
        <end position="229"/>
    </location>
</feature>
<accession>A0AAJ0CZC6</accession>
<name>A0AAJ0CZC6_9HYPO</name>
<feature type="compositionally biased region" description="Polar residues" evidence="1">
    <location>
        <begin position="1"/>
        <end position="17"/>
    </location>
</feature>
<evidence type="ECO:0000313" key="3">
    <source>
        <dbReference type="Proteomes" id="UP001251528"/>
    </source>
</evidence>
<feature type="compositionally biased region" description="Polar residues" evidence="1">
    <location>
        <begin position="149"/>
        <end position="160"/>
    </location>
</feature>
<protein>
    <submittedName>
        <fullName evidence="2">Uncharacterized protein</fullName>
    </submittedName>
</protein>
<reference evidence="2" key="1">
    <citation type="submission" date="2023-06" db="EMBL/GenBank/DDBJ databases">
        <title>Conoideocrella luteorostrata (Hypocreales: Clavicipitaceae), a potential biocontrol fungus for elongate hemlock scale in United States Christmas tree production areas.</title>
        <authorList>
            <person name="Barrett H."/>
            <person name="Lovett B."/>
            <person name="Macias A.M."/>
            <person name="Stajich J.E."/>
            <person name="Kasson M.T."/>
        </authorList>
    </citation>
    <scope>NUCLEOTIDE SEQUENCE</scope>
    <source>
        <strain evidence="2">ARSEF 14590</strain>
    </source>
</reference>
<feature type="compositionally biased region" description="Polar residues" evidence="1">
    <location>
        <begin position="208"/>
        <end position="221"/>
    </location>
</feature>
<dbReference type="Proteomes" id="UP001251528">
    <property type="component" value="Unassembled WGS sequence"/>
</dbReference>
<dbReference type="EMBL" id="JASWJB010000003">
    <property type="protein sequence ID" value="KAK2616743.1"/>
    <property type="molecule type" value="Genomic_DNA"/>
</dbReference>
<comment type="caution">
    <text evidence="2">The sequence shown here is derived from an EMBL/GenBank/DDBJ whole genome shotgun (WGS) entry which is preliminary data.</text>
</comment>
<feature type="compositionally biased region" description="Low complexity" evidence="1">
    <location>
        <begin position="51"/>
        <end position="72"/>
    </location>
</feature>